<accession>A0A976IG13</accession>
<organism evidence="1 2">
    <name type="scientific">Bremia lactucae</name>
    <name type="common">Lettuce downy mildew</name>
    <dbReference type="NCBI Taxonomy" id="4779"/>
    <lineage>
        <taxon>Eukaryota</taxon>
        <taxon>Sar</taxon>
        <taxon>Stramenopiles</taxon>
        <taxon>Oomycota</taxon>
        <taxon>Peronosporomycetes</taxon>
        <taxon>Peronosporales</taxon>
        <taxon>Peronosporaceae</taxon>
        <taxon>Bremia</taxon>
    </lineage>
</organism>
<dbReference type="EMBL" id="SHOA02000014">
    <property type="protein sequence ID" value="TDH70426.1"/>
    <property type="molecule type" value="Genomic_DNA"/>
</dbReference>
<dbReference type="GeneID" id="94351796"/>
<name>A0A976IG13_BRELC</name>
<comment type="caution">
    <text evidence="1">The sequence shown here is derived from an EMBL/GenBank/DDBJ whole genome shotgun (WGS) entry which is preliminary data.</text>
</comment>
<evidence type="ECO:0000313" key="1">
    <source>
        <dbReference type="EMBL" id="TDH70426.1"/>
    </source>
</evidence>
<gene>
    <name evidence="1" type="ORF">CCR75_008070</name>
</gene>
<dbReference type="AlphaFoldDB" id="A0A976IG13"/>
<protein>
    <submittedName>
        <fullName evidence="1">Uncharacterized protein</fullName>
    </submittedName>
</protein>
<keyword evidence="2" id="KW-1185">Reference proteome</keyword>
<evidence type="ECO:0000313" key="2">
    <source>
        <dbReference type="Proteomes" id="UP000294530"/>
    </source>
</evidence>
<dbReference type="Proteomes" id="UP000294530">
    <property type="component" value="Unassembled WGS sequence"/>
</dbReference>
<dbReference type="RefSeq" id="XP_067819925.1">
    <property type="nucleotide sequence ID" value="XM_067966125.1"/>
</dbReference>
<reference evidence="1 2" key="1">
    <citation type="journal article" date="2021" name="Genome Biol.">
        <title>AFLAP: assembly-free linkage analysis pipeline using k-mers from genome sequencing data.</title>
        <authorList>
            <person name="Fletcher K."/>
            <person name="Zhang L."/>
            <person name="Gil J."/>
            <person name="Han R."/>
            <person name="Cavanaugh K."/>
            <person name="Michelmore R."/>
        </authorList>
    </citation>
    <scope>NUCLEOTIDE SEQUENCE [LARGE SCALE GENOMIC DNA]</scope>
    <source>
        <strain evidence="1 2">SF5</strain>
    </source>
</reference>
<proteinExistence type="predicted"/>
<dbReference type="KEGG" id="blac:94351796"/>
<sequence length="77" mass="9404">MQSLHLKKLQPYLFFGLKWRFYVKSWLRLLQSIKRSMWANCYWIGVAISRAKQKLIGYIFINAQWRQCPLLRLSECH</sequence>